<reference evidence="2" key="2">
    <citation type="submission" date="2023-05" db="EMBL/GenBank/DDBJ databases">
        <authorList>
            <consortium name="Lawrence Berkeley National Laboratory"/>
            <person name="Steindorff A."/>
            <person name="Hensen N."/>
            <person name="Bonometti L."/>
            <person name="Westerberg I."/>
            <person name="Brannstrom I.O."/>
            <person name="Guillou S."/>
            <person name="Cros-Aarteil S."/>
            <person name="Calhoun S."/>
            <person name="Haridas S."/>
            <person name="Kuo A."/>
            <person name="Mondo S."/>
            <person name="Pangilinan J."/>
            <person name="Riley R."/>
            <person name="Labutti K."/>
            <person name="Andreopoulos B."/>
            <person name="Lipzen A."/>
            <person name="Chen C."/>
            <person name="Yanf M."/>
            <person name="Daum C."/>
            <person name="Ng V."/>
            <person name="Clum A."/>
            <person name="Ohm R."/>
            <person name="Martin F."/>
            <person name="Silar P."/>
            <person name="Natvig D."/>
            <person name="Lalanne C."/>
            <person name="Gautier V."/>
            <person name="Ament-Velasquez S.L."/>
            <person name="Kruys A."/>
            <person name="Hutchinson M.I."/>
            <person name="Powell A.J."/>
            <person name="Barry K."/>
            <person name="Miller A.N."/>
            <person name="Grigoriev I.V."/>
            <person name="Debuchy R."/>
            <person name="Gladieux P."/>
            <person name="Thoren M.H."/>
            <person name="Johannesson H."/>
        </authorList>
    </citation>
    <scope>NUCLEOTIDE SEQUENCE</scope>
    <source>
        <strain evidence="2">CBS 990.96</strain>
    </source>
</reference>
<dbReference type="Pfam" id="PF00651">
    <property type="entry name" value="BTB"/>
    <property type="match status" value="1"/>
</dbReference>
<protein>
    <submittedName>
        <fullName evidence="2">BTB/POZ protein</fullName>
    </submittedName>
</protein>
<proteinExistence type="predicted"/>
<sequence length="280" mass="32284">MEQGRFLSSDEKLFESGLFSDVTIKCGDREWKLHKNILCTRSTWFERALNGTYVEATTGIVNIQDFDPEAVNWVLRYLYSGKCDIRQLKPESEAETTFVTCYEVYKVADFFLIEGLVKIAMDTLDAEFSAKLPALQLAYDTVTNWLPEFFDAVRLVYADCYPGDTKMSPIRHAFVQFAHTARFFFLQNEEFNKFTDTEAPVFALDLFRTMRETGDFVMPKPDCCMSCMFQFSKGRYYSHLAPEMAKLNACCQSCAIKRGYGSSMEDWSKKAYKMSLVPKD</sequence>
<organism evidence="2 3">
    <name type="scientific">Podospora fimiseda</name>
    <dbReference type="NCBI Taxonomy" id="252190"/>
    <lineage>
        <taxon>Eukaryota</taxon>
        <taxon>Fungi</taxon>
        <taxon>Dikarya</taxon>
        <taxon>Ascomycota</taxon>
        <taxon>Pezizomycotina</taxon>
        <taxon>Sordariomycetes</taxon>
        <taxon>Sordariomycetidae</taxon>
        <taxon>Sordariales</taxon>
        <taxon>Podosporaceae</taxon>
        <taxon>Podospora</taxon>
    </lineage>
</organism>
<evidence type="ECO:0000313" key="3">
    <source>
        <dbReference type="Proteomes" id="UP001301958"/>
    </source>
</evidence>
<accession>A0AAN7BF49</accession>
<dbReference type="Proteomes" id="UP001301958">
    <property type="component" value="Unassembled WGS sequence"/>
</dbReference>
<dbReference type="SMART" id="SM00225">
    <property type="entry name" value="BTB"/>
    <property type="match status" value="1"/>
</dbReference>
<dbReference type="InterPro" id="IPR011333">
    <property type="entry name" value="SKP1/BTB/POZ_sf"/>
</dbReference>
<feature type="domain" description="BTB" evidence="1">
    <location>
        <begin position="20"/>
        <end position="87"/>
    </location>
</feature>
<dbReference type="SUPFAM" id="SSF54695">
    <property type="entry name" value="POZ domain"/>
    <property type="match status" value="1"/>
</dbReference>
<dbReference type="InterPro" id="IPR000210">
    <property type="entry name" value="BTB/POZ_dom"/>
</dbReference>
<reference evidence="2" key="1">
    <citation type="journal article" date="2023" name="Mol. Phylogenet. Evol.">
        <title>Genome-scale phylogeny and comparative genomics of the fungal order Sordariales.</title>
        <authorList>
            <person name="Hensen N."/>
            <person name="Bonometti L."/>
            <person name="Westerberg I."/>
            <person name="Brannstrom I.O."/>
            <person name="Guillou S."/>
            <person name="Cros-Aarteil S."/>
            <person name="Calhoun S."/>
            <person name="Haridas S."/>
            <person name="Kuo A."/>
            <person name="Mondo S."/>
            <person name="Pangilinan J."/>
            <person name="Riley R."/>
            <person name="LaButti K."/>
            <person name="Andreopoulos B."/>
            <person name="Lipzen A."/>
            <person name="Chen C."/>
            <person name="Yan M."/>
            <person name="Daum C."/>
            <person name="Ng V."/>
            <person name="Clum A."/>
            <person name="Steindorff A."/>
            <person name="Ohm R.A."/>
            <person name="Martin F."/>
            <person name="Silar P."/>
            <person name="Natvig D.O."/>
            <person name="Lalanne C."/>
            <person name="Gautier V."/>
            <person name="Ament-Velasquez S.L."/>
            <person name="Kruys A."/>
            <person name="Hutchinson M.I."/>
            <person name="Powell A.J."/>
            <person name="Barry K."/>
            <person name="Miller A.N."/>
            <person name="Grigoriev I.V."/>
            <person name="Debuchy R."/>
            <person name="Gladieux P."/>
            <person name="Hiltunen Thoren M."/>
            <person name="Johannesson H."/>
        </authorList>
    </citation>
    <scope>NUCLEOTIDE SEQUENCE</scope>
    <source>
        <strain evidence="2">CBS 990.96</strain>
    </source>
</reference>
<evidence type="ECO:0000313" key="2">
    <source>
        <dbReference type="EMBL" id="KAK4221137.1"/>
    </source>
</evidence>
<gene>
    <name evidence="2" type="ORF">QBC38DRAFT_492682</name>
</gene>
<dbReference type="PANTHER" id="PTHR24413">
    <property type="entry name" value="SPECKLE-TYPE POZ PROTEIN"/>
    <property type="match status" value="1"/>
</dbReference>
<name>A0AAN7BF49_9PEZI</name>
<dbReference type="Gene3D" id="3.30.710.10">
    <property type="entry name" value="Potassium Channel Kv1.1, Chain A"/>
    <property type="match status" value="1"/>
</dbReference>
<dbReference type="EMBL" id="MU865582">
    <property type="protein sequence ID" value="KAK4221137.1"/>
    <property type="molecule type" value="Genomic_DNA"/>
</dbReference>
<dbReference type="CDD" id="cd18186">
    <property type="entry name" value="BTB_POZ_ZBTB_KLHL-like"/>
    <property type="match status" value="1"/>
</dbReference>
<dbReference type="AlphaFoldDB" id="A0AAN7BF49"/>
<keyword evidence="3" id="KW-1185">Reference proteome</keyword>
<dbReference type="PROSITE" id="PS50097">
    <property type="entry name" value="BTB"/>
    <property type="match status" value="1"/>
</dbReference>
<evidence type="ECO:0000259" key="1">
    <source>
        <dbReference type="PROSITE" id="PS50097"/>
    </source>
</evidence>
<comment type="caution">
    <text evidence="2">The sequence shown here is derived from an EMBL/GenBank/DDBJ whole genome shotgun (WGS) entry which is preliminary data.</text>
</comment>